<dbReference type="FunFam" id="1.25.40.10:FF:000023">
    <property type="entry name" value="Pre-mRNA-splicing factor SYF1"/>
    <property type="match status" value="1"/>
</dbReference>
<dbReference type="InterPro" id="IPR011990">
    <property type="entry name" value="TPR-like_helical_dom_sf"/>
</dbReference>
<dbReference type="SMART" id="SM00386">
    <property type="entry name" value="HAT"/>
    <property type="match status" value="10"/>
</dbReference>
<dbReference type="GO" id="GO:0000349">
    <property type="term" value="P:generation of catalytic spliceosome for first transesterification step"/>
    <property type="evidence" value="ECO:0007669"/>
    <property type="project" value="TreeGrafter"/>
</dbReference>
<evidence type="ECO:0000256" key="7">
    <source>
        <dbReference type="ARBA" id="ARBA00023242"/>
    </source>
</evidence>
<evidence type="ECO:0000256" key="6">
    <source>
        <dbReference type="ARBA" id="ARBA00023187"/>
    </source>
</evidence>
<dbReference type="Pfam" id="PF23233">
    <property type="entry name" value="HAT_Syf1_CNRKL1_N"/>
    <property type="match status" value="1"/>
</dbReference>
<evidence type="ECO:0000256" key="3">
    <source>
        <dbReference type="ARBA" id="ARBA00022664"/>
    </source>
</evidence>
<dbReference type="SUPFAM" id="SSF48452">
    <property type="entry name" value="TPR-like"/>
    <property type="match status" value="3"/>
</dbReference>
<accession>A0A7S4KX00</accession>
<reference evidence="12" key="1">
    <citation type="submission" date="2021-01" db="EMBL/GenBank/DDBJ databases">
        <authorList>
            <person name="Corre E."/>
            <person name="Pelletier E."/>
            <person name="Niang G."/>
            <person name="Scheremetjew M."/>
            <person name="Finn R."/>
            <person name="Kale V."/>
            <person name="Holt S."/>
            <person name="Cochrane G."/>
            <person name="Meng A."/>
            <person name="Brown T."/>
            <person name="Cohen L."/>
        </authorList>
    </citation>
    <scope>NUCLEOTIDE SEQUENCE</scope>
    <source>
        <strain evidence="12">CCMP 2712</strain>
    </source>
</reference>
<evidence type="ECO:0000256" key="5">
    <source>
        <dbReference type="ARBA" id="ARBA00022737"/>
    </source>
</evidence>
<keyword evidence="7" id="KW-0539">Nucleus</keyword>
<feature type="domain" description="Pre-mRNA-splicing factor SYF1 central HAT repeats" evidence="9">
    <location>
        <begin position="108"/>
        <end position="320"/>
    </location>
</feature>
<dbReference type="AlphaFoldDB" id="A0A7S4KX00"/>
<dbReference type="PANTHER" id="PTHR11246:SF5">
    <property type="entry name" value="PRE-MRNA-SPLICING FACTOR SYF1"/>
    <property type="match status" value="1"/>
</dbReference>
<keyword evidence="3" id="KW-0507">mRNA processing</keyword>
<dbReference type="InterPro" id="IPR003107">
    <property type="entry name" value="HAT"/>
</dbReference>
<evidence type="ECO:0000313" key="12">
    <source>
        <dbReference type="EMBL" id="CAE2308102.1"/>
    </source>
</evidence>
<dbReference type="Pfam" id="PF23231">
    <property type="entry name" value="HAT_Syf1_CNRKL1_C"/>
    <property type="match status" value="1"/>
</dbReference>
<name>A0A7S4KX00_GUITH</name>
<dbReference type="PANTHER" id="PTHR11246">
    <property type="entry name" value="PRE-MRNA SPLICING FACTOR"/>
    <property type="match status" value="1"/>
</dbReference>
<evidence type="ECO:0000259" key="9">
    <source>
        <dbReference type="Pfam" id="PF23220"/>
    </source>
</evidence>
<feature type="region of interest" description="Disordered" evidence="8">
    <location>
        <begin position="736"/>
        <end position="764"/>
    </location>
</feature>
<gene>
    <name evidence="12" type="ORF">GTHE00462_LOCUS19744</name>
</gene>
<sequence length="808" mass="94287">MYLTERKDRLRHKCVTDPAFDSLNNTYERALVFMHKMPRIWLEYTKFLQLQRKVTKTRHAYDRALRSLPITQHDKIWKQYIAFAKQSNVPEMAYRIFRRFMKLDPDSVEEYVNYLAKHEQWNEAATLLAQALNRESFISKQGKSKHQLWLELCDMCTKHAQNITTLKVEPIVRGALKRFTDDVGRLWTSLADYFIRLGHFEKARDIFEEGINTVITVRDFSMIFDAYTQFEETMISAKMQDDESENQQAEDDLDVEGDDLELRLARLQYLLDRRAELLCSVRLRQNPHNVHEWHRRVKIFEEQDNPEKVIKAYAEAVQTVDPIKADGKPHTLWVSFAKYYEDNDDLDSARDILERASKVEFRSVEDLATVWCEWAEMELRHDEFEKAIKVLHKATYVSDRVARASVGKENPNLSVQQRLWKSTKLWSMYADLEESLGTLESTKAVYERMIDLKVVTPQILINYAHMLEEAKYFEESFKVYEKGVNAFEWPLSKELWVAYLSKFVKRYEGKKMERARDLFEQALSKIPERERRAIFLMYAKFEEDFGLVKNTMSVYERACKEIAPEERYDLYIQYINKASEYFGITKTRPIYEDAMQHVPDSRIKDVAVKYSELEQTLGEIDRARAIYQYGSQHCDPGKDEQLWKLWHAFEVRHGNEDTFRDMLRIKRSVQLQFSQAHVNATDAAMALIEQGPAAKRQRVSNDMEALERQMMQETMQSMADAPSESTGGDIVAMSSDGPVNNNDEIALDDDEEDDEEATKMALENADDGKGLKSLAIAEKAIPSAVYGGFVKEGEAPQGALARFRNQSK</sequence>
<dbReference type="Pfam" id="PF23220">
    <property type="entry name" value="HAT_Syf1_M"/>
    <property type="match status" value="1"/>
</dbReference>
<feature type="domain" description="Pre-mRNA-splicing factor Syf1-like N-terminal HAT-repeats" evidence="11">
    <location>
        <begin position="1"/>
        <end position="106"/>
    </location>
</feature>
<proteinExistence type="inferred from homology"/>
<evidence type="ECO:0000259" key="10">
    <source>
        <dbReference type="Pfam" id="PF23231"/>
    </source>
</evidence>
<dbReference type="InterPro" id="IPR055430">
    <property type="entry name" value="HAT_Syf1_CNRKL1_C"/>
</dbReference>
<evidence type="ECO:0000259" key="11">
    <source>
        <dbReference type="Pfam" id="PF23233"/>
    </source>
</evidence>
<evidence type="ECO:0000256" key="8">
    <source>
        <dbReference type="SAM" id="MobiDB-lite"/>
    </source>
</evidence>
<dbReference type="FunFam" id="1.25.40.10:FF:000137">
    <property type="entry name" value="Pre-mRNA-splicing factor syf1"/>
    <property type="match status" value="1"/>
</dbReference>
<dbReference type="EMBL" id="HBKN01025383">
    <property type="protein sequence ID" value="CAE2308102.1"/>
    <property type="molecule type" value="Transcribed_RNA"/>
</dbReference>
<feature type="domain" description="Pre-mRNA-splicing factor Syf1/CRNKL1-like C-terminal HAT-repeats" evidence="10">
    <location>
        <begin position="322"/>
        <end position="716"/>
    </location>
</feature>
<dbReference type="InterPro" id="IPR055433">
    <property type="entry name" value="HAT_Syf1-like_N"/>
</dbReference>
<comment type="subcellular location">
    <subcellularLocation>
        <location evidence="1">Nucleus</location>
    </subcellularLocation>
</comment>
<evidence type="ECO:0000256" key="2">
    <source>
        <dbReference type="ARBA" id="ARBA00008644"/>
    </source>
</evidence>
<feature type="compositionally biased region" description="Acidic residues" evidence="8">
    <location>
        <begin position="745"/>
        <end position="756"/>
    </location>
</feature>
<dbReference type="GO" id="GO:0071014">
    <property type="term" value="C:post-mRNA release spliceosomal complex"/>
    <property type="evidence" value="ECO:0007669"/>
    <property type="project" value="TreeGrafter"/>
</dbReference>
<dbReference type="InterPro" id="IPR045075">
    <property type="entry name" value="Syf1-like"/>
</dbReference>
<protein>
    <recommendedName>
        <fullName evidence="13">Suppressor of forked domain-containing protein</fullName>
    </recommendedName>
</protein>
<evidence type="ECO:0008006" key="13">
    <source>
        <dbReference type="Google" id="ProtNLM"/>
    </source>
</evidence>
<dbReference type="GO" id="GO:0000974">
    <property type="term" value="C:Prp19 complex"/>
    <property type="evidence" value="ECO:0007669"/>
    <property type="project" value="TreeGrafter"/>
</dbReference>
<dbReference type="InterPro" id="IPR056350">
    <property type="entry name" value="HAT_Syf1_central"/>
</dbReference>
<evidence type="ECO:0000256" key="4">
    <source>
        <dbReference type="ARBA" id="ARBA00022728"/>
    </source>
</evidence>
<organism evidence="12">
    <name type="scientific">Guillardia theta</name>
    <name type="common">Cryptophyte</name>
    <name type="synonym">Cryptomonas phi</name>
    <dbReference type="NCBI Taxonomy" id="55529"/>
    <lineage>
        <taxon>Eukaryota</taxon>
        <taxon>Cryptophyceae</taxon>
        <taxon>Pyrenomonadales</taxon>
        <taxon>Geminigeraceae</taxon>
        <taxon>Guillardia</taxon>
    </lineage>
</organism>
<dbReference type="Gene3D" id="1.25.40.10">
    <property type="entry name" value="Tetratricopeptide repeat domain"/>
    <property type="match status" value="4"/>
</dbReference>
<comment type="similarity">
    <text evidence="2">Belongs to the crooked-neck family.</text>
</comment>
<dbReference type="GO" id="GO:0071007">
    <property type="term" value="C:U2-type catalytic step 2 spliceosome"/>
    <property type="evidence" value="ECO:0007669"/>
    <property type="project" value="TreeGrafter"/>
</dbReference>
<keyword evidence="6" id="KW-0508">mRNA splicing</keyword>
<keyword evidence="4" id="KW-0747">Spliceosome</keyword>
<keyword evidence="5" id="KW-0677">Repeat</keyword>
<evidence type="ECO:0000256" key="1">
    <source>
        <dbReference type="ARBA" id="ARBA00004123"/>
    </source>
</evidence>